<sequence>MMRNDRNILRDFFGIMC</sequence>
<accession>A0A0E9VR61</accession>
<protein>
    <submittedName>
        <fullName evidence="1">Uncharacterized protein</fullName>
    </submittedName>
</protein>
<proteinExistence type="predicted"/>
<organism evidence="1">
    <name type="scientific">Anguilla anguilla</name>
    <name type="common">European freshwater eel</name>
    <name type="synonym">Muraena anguilla</name>
    <dbReference type="NCBI Taxonomy" id="7936"/>
    <lineage>
        <taxon>Eukaryota</taxon>
        <taxon>Metazoa</taxon>
        <taxon>Chordata</taxon>
        <taxon>Craniata</taxon>
        <taxon>Vertebrata</taxon>
        <taxon>Euteleostomi</taxon>
        <taxon>Actinopterygii</taxon>
        <taxon>Neopterygii</taxon>
        <taxon>Teleostei</taxon>
        <taxon>Anguilliformes</taxon>
        <taxon>Anguillidae</taxon>
        <taxon>Anguilla</taxon>
    </lineage>
</organism>
<name>A0A0E9VR61_ANGAN</name>
<evidence type="ECO:0000313" key="1">
    <source>
        <dbReference type="EMBL" id="JAH79743.1"/>
    </source>
</evidence>
<dbReference type="EMBL" id="GBXM01028834">
    <property type="protein sequence ID" value="JAH79743.1"/>
    <property type="molecule type" value="Transcribed_RNA"/>
</dbReference>
<dbReference type="AlphaFoldDB" id="A0A0E9VR61"/>
<reference evidence="1" key="1">
    <citation type="submission" date="2014-11" db="EMBL/GenBank/DDBJ databases">
        <authorList>
            <person name="Amaro Gonzalez C."/>
        </authorList>
    </citation>
    <scope>NUCLEOTIDE SEQUENCE</scope>
</reference>
<reference evidence="1" key="2">
    <citation type="journal article" date="2015" name="Fish Shellfish Immunol.">
        <title>Early steps in the European eel (Anguilla anguilla)-Vibrio vulnificus interaction in the gills: Role of the RtxA13 toxin.</title>
        <authorList>
            <person name="Callol A."/>
            <person name="Pajuelo D."/>
            <person name="Ebbesson L."/>
            <person name="Teles M."/>
            <person name="MacKenzie S."/>
            <person name="Amaro C."/>
        </authorList>
    </citation>
    <scope>NUCLEOTIDE SEQUENCE</scope>
</reference>